<dbReference type="EMBL" id="CAJHIA010000036">
    <property type="protein sequence ID" value="CAD6451357.1"/>
    <property type="molecule type" value="Genomic_DNA"/>
</dbReference>
<organism evidence="1 2">
    <name type="scientific">Sclerotinia trifoliorum</name>
    <dbReference type="NCBI Taxonomy" id="28548"/>
    <lineage>
        <taxon>Eukaryota</taxon>
        <taxon>Fungi</taxon>
        <taxon>Dikarya</taxon>
        <taxon>Ascomycota</taxon>
        <taxon>Pezizomycotina</taxon>
        <taxon>Leotiomycetes</taxon>
        <taxon>Helotiales</taxon>
        <taxon>Sclerotiniaceae</taxon>
        <taxon>Sclerotinia</taxon>
    </lineage>
</organism>
<dbReference type="Proteomes" id="UP000624404">
    <property type="component" value="Unassembled WGS sequence"/>
</dbReference>
<keyword evidence="2" id="KW-1185">Reference proteome</keyword>
<dbReference type="AlphaFoldDB" id="A0A8H2W2U3"/>
<dbReference type="OrthoDB" id="3552652at2759"/>
<protein>
    <submittedName>
        <fullName evidence="1">9af7c5c4-acde-4149-9727-0cd418cab84c</fullName>
    </submittedName>
</protein>
<evidence type="ECO:0000313" key="2">
    <source>
        <dbReference type="Proteomes" id="UP000624404"/>
    </source>
</evidence>
<accession>A0A8H2W2U3</accession>
<gene>
    <name evidence="1" type="ORF">SCLTRI_LOCUS9524</name>
</gene>
<comment type="caution">
    <text evidence="1">The sequence shown here is derived from an EMBL/GenBank/DDBJ whole genome shotgun (WGS) entry which is preliminary data.</text>
</comment>
<name>A0A8H2W2U3_9HELO</name>
<evidence type="ECO:0000313" key="1">
    <source>
        <dbReference type="EMBL" id="CAD6451357.1"/>
    </source>
</evidence>
<proteinExistence type="predicted"/>
<reference evidence="1" key="1">
    <citation type="submission" date="2020-10" db="EMBL/GenBank/DDBJ databases">
        <authorList>
            <person name="Kusch S."/>
        </authorList>
    </citation>
    <scope>NUCLEOTIDE SEQUENCE</scope>
    <source>
        <strain evidence="1">SwB9</strain>
    </source>
</reference>
<sequence length="138" mass="15911">MSLCASMAAAPKPLENYDYIISRHLSPFEKISRVRVFLESFGEARSAKFSFGLRRKSWTPEQKKKEAQLQKERFAIYLSGSRKGIPPCLSVRENLYAMTIWLTTKACLLRTFAPNLKSWHDFLGCFTYQNIHHVASFA</sequence>